<protein>
    <submittedName>
        <fullName evidence="6 7">TetR family transcriptional regulator</fullName>
    </submittedName>
</protein>
<gene>
    <name evidence="7" type="ORF">MPP7335_00846</name>
    <name evidence="6" type="ORF">MPRF_14890</name>
</gene>
<keyword evidence="2 4" id="KW-0238">DNA-binding</keyword>
<dbReference type="Proteomes" id="UP000466554">
    <property type="component" value="Chromosome"/>
</dbReference>
<dbReference type="PROSITE" id="PS01081">
    <property type="entry name" value="HTH_TETR_1"/>
    <property type="match status" value="1"/>
</dbReference>
<dbReference type="SUPFAM" id="SSF48498">
    <property type="entry name" value="Tetracyclin repressor-like, C-terminal domain"/>
    <property type="match status" value="1"/>
</dbReference>
<evidence type="ECO:0000313" key="7">
    <source>
        <dbReference type="EMBL" id="SRX79113.1"/>
    </source>
</evidence>
<keyword evidence="3" id="KW-0804">Transcription</keyword>
<name>A0A375YDB9_MYCPF</name>
<dbReference type="GO" id="GO:0003677">
    <property type="term" value="F:DNA binding"/>
    <property type="evidence" value="ECO:0007669"/>
    <property type="project" value="UniProtKB-UniRule"/>
</dbReference>
<dbReference type="InterPro" id="IPR009057">
    <property type="entry name" value="Homeodomain-like_sf"/>
</dbReference>
<dbReference type="Gene3D" id="1.10.357.10">
    <property type="entry name" value="Tetracycline Repressor, domain 2"/>
    <property type="match status" value="1"/>
</dbReference>
<evidence type="ECO:0000256" key="1">
    <source>
        <dbReference type="ARBA" id="ARBA00023015"/>
    </source>
</evidence>
<dbReference type="InterPro" id="IPR036271">
    <property type="entry name" value="Tet_transcr_reg_TetR-rel_C_sf"/>
</dbReference>
<evidence type="ECO:0000256" key="2">
    <source>
        <dbReference type="ARBA" id="ARBA00023125"/>
    </source>
</evidence>
<reference evidence="7 8" key="1">
    <citation type="submission" date="2018-05" db="EMBL/GenBank/DDBJ databases">
        <authorList>
            <consortium name="IHU Genomes"/>
        </authorList>
    </citation>
    <scope>NUCLEOTIDE SEQUENCE [LARGE SCALE GENOMIC DNA]</scope>
    <source>
        <strain evidence="7 8">P7335</strain>
    </source>
</reference>
<dbReference type="EMBL" id="AP022598">
    <property type="protein sequence ID" value="BBY74590.1"/>
    <property type="molecule type" value="Genomic_DNA"/>
</dbReference>
<proteinExistence type="predicted"/>
<dbReference type="Pfam" id="PF16925">
    <property type="entry name" value="TetR_C_13"/>
    <property type="match status" value="1"/>
</dbReference>
<dbReference type="SUPFAM" id="SSF46689">
    <property type="entry name" value="Homeodomain-like"/>
    <property type="match status" value="1"/>
</dbReference>
<evidence type="ECO:0000256" key="3">
    <source>
        <dbReference type="ARBA" id="ARBA00023163"/>
    </source>
</evidence>
<evidence type="ECO:0000256" key="4">
    <source>
        <dbReference type="PROSITE-ProRule" id="PRU00335"/>
    </source>
</evidence>
<dbReference type="RefSeq" id="WP_232079646.1">
    <property type="nucleotide sequence ID" value="NZ_AP022598.1"/>
</dbReference>
<dbReference type="InterPro" id="IPR001647">
    <property type="entry name" value="HTH_TetR"/>
</dbReference>
<reference evidence="6 9" key="2">
    <citation type="journal article" date="2019" name="Emerg. Microbes Infect.">
        <title>Comprehensive subspecies identification of 175 nontuberculous mycobacteria species based on 7547 genomic profiles.</title>
        <authorList>
            <person name="Matsumoto Y."/>
            <person name="Kinjo T."/>
            <person name="Motooka D."/>
            <person name="Nabeya D."/>
            <person name="Jung N."/>
            <person name="Uechi K."/>
            <person name="Horii T."/>
            <person name="Iida T."/>
            <person name="Fujita J."/>
            <person name="Nakamura S."/>
        </authorList>
    </citation>
    <scope>NUCLEOTIDE SEQUENCE [LARGE SCALE GENOMIC DNA]</scope>
    <source>
        <strain evidence="6 9">JCM 6367</strain>
    </source>
</reference>
<reference evidence="6" key="3">
    <citation type="submission" date="2020-02" db="EMBL/GenBank/DDBJ databases">
        <authorList>
            <person name="Matsumoto Y."/>
            <person name="Motooka D."/>
            <person name="Nakamura S."/>
        </authorList>
    </citation>
    <scope>NUCLEOTIDE SEQUENCE</scope>
    <source>
        <strain evidence="6">JCM 6367</strain>
    </source>
</reference>
<dbReference type="Gene3D" id="1.10.10.60">
    <property type="entry name" value="Homeodomain-like"/>
    <property type="match status" value="1"/>
</dbReference>
<dbReference type="PANTHER" id="PTHR47506">
    <property type="entry name" value="TRANSCRIPTIONAL REGULATORY PROTEIN"/>
    <property type="match status" value="1"/>
</dbReference>
<evidence type="ECO:0000313" key="9">
    <source>
        <dbReference type="Proteomes" id="UP000466554"/>
    </source>
</evidence>
<feature type="domain" description="HTH tetR-type" evidence="5">
    <location>
        <begin position="6"/>
        <end position="66"/>
    </location>
</feature>
<dbReference type="STRING" id="39692.BST38_07185"/>
<organism evidence="7 8">
    <name type="scientific">Mycolicibacterium parafortuitum</name>
    <name type="common">Mycobacterium parafortuitum</name>
    <dbReference type="NCBI Taxonomy" id="39692"/>
    <lineage>
        <taxon>Bacteria</taxon>
        <taxon>Bacillati</taxon>
        <taxon>Actinomycetota</taxon>
        <taxon>Actinomycetes</taxon>
        <taxon>Mycobacteriales</taxon>
        <taxon>Mycobacteriaceae</taxon>
        <taxon>Mycolicibacterium</taxon>
    </lineage>
</organism>
<evidence type="ECO:0000313" key="8">
    <source>
        <dbReference type="Proteomes" id="UP000252008"/>
    </source>
</evidence>
<keyword evidence="8" id="KW-1185">Reference proteome</keyword>
<feature type="DNA-binding region" description="H-T-H motif" evidence="4">
    <location>
        <begin position="29"/>
        <end position="48"/>
    </location>
</feature>
<dbReference type="InterPro" id="IPR023772">
    <property type="entry name" value="DNA-bd_HTH_TetR-type_CS"/>
</dbReference>
<dbReference type="AlphaFoldDB" id="A0A375YDB9"/>
<dbReference type="EMBL" id="UEGS01000001">
    <property type="protein sequence ID" value="SRX79113.1"/>
    <property type="molecule type" value="Genomic_DNA"/>
</dbReference>
<dbReference type="PROSITE" id="PS50977">
    <property type="entry name" value="HTH_TETR_2"/>
    <property type="match status" value="1"/>
</dbReference>
<dbReference type="InterPro" id="IPR011075">
    <property type="entry name" value="TetR_C"/>
</dbReference>
<dbReference type="Proteomes" id="UP000252008">
    <property type="component" value="Unassembled WGS sequence"/>
</dbReference>
<evidence type="ECO:0000313" key="6">
    <source>
        <dbReference type="EMBL" id="BBY74590.1"/>
    </source>
</evidence>
<dbReference type="Pfam" id="PF00440">
    <property type="entry name" value="TetR_N"/>
    <property type="match status" value="1"/>
</dbReference>
<evidence type="ECO:0000259" key="5">
    <source>
        <dbReference type="PROSITE" id="PS50977"/>
    </source>
</evidence>
<sequence>MARPRKFDEAQVVAASRDVFWNQGYAATSIDDLSAATGLGRGSFYKAFGDKHSMFLRGLELYCTDAVDGIRAELRDPDLTAYERLVAHLHRVAAGAASDTELRGCLLAKSASELSSVDPDVAKLTKRTLDIWLRELTATVRAAQADGDIPADADPKRLASLLLAVLRGIEALRKGGASAATVKAAAEQAVALLGAGA</sequence>
<dbReference type="PANTHER" id="PTHR47506:SF1">
    <property type="entry name" value="HTH-TYPE TRANSCRIPTIONAL REGULATOR YJDC"/>
    <property type="match status" value="1"/>
</dbReference>
<accession>A0A375YDB9</accession>
<keyword evidence="1" id="KW-0805">Transcription regulation</keyword>